<protein>
    <submittedName>
        <fullName evidence="2">Uncharacterized protein</fullName>
    </submittedName>
</protein>
<reference evidence="2" key="1">
    <citation type="journal article" date="2023" name="Mol. Phylogenet. Evol.">
        <title>Genome-scale phylogeny and comparative genomics of the fungal order Sordariales.</title>
        <authorList>
            <person name="Hensen N."/>
            <person name="Bonometti L."/>
            <person name="Westerberg I."/>
            <person name="Brannstrom I.O."/>
            <person name="Guillou S."/>
            <person name="Cros-Aarteil S."/>
            <person name="Calhoun S."/>
            <person name="Haridas S."/>
            <person name="Kuo A."/>
            <person name="Mondo S."/>
            <person name="Pangilinan J."/>
            <person name="Riley R."/>
            <person name="LaButti K."/>
            <person name="Andreopoulos B."/>
            <person name="Lipzen A."/>
            <person name="Chen C."/>
            <person name="Yan M."/>
            <person name="Daum C."/>
            <person name="Ng V."/>
            <person name="Clum A."/>
            <person name="Steindorff A."/>
            <person name="Ohm R.A."/>
            <person name="Martin F."/>
            <person name="Silar P."/>
            <person name="Natvig D.O."/>
            <person name="Lalanne C."/>
            <person name="Gautier V."/>
            <person name="Ament-Velasquez S.L."/>
            <person name="Kruys A."/>
            <person name="Hutchinson M.I."/>
            <person name="Powell A.J."/>
            <person name="Barry K."/>
            <person name="Miller A.N."/>
            <person name="Grigoriev I.V."/>
            <person name="Debuchy R."/>
            <person name="Gladieux P."/>
            <person name="Hiltunen Thoren M."/>
            <person name="Johannesson H."/>
        </authorList>
    </citation>
    <scope>NUCLEOTIDE SEQUENCE</scope>
    <source>
        <strain evidence="2">CBS 757.83</strain>
    </source>
</reference>
<comment type="caution">
    <text evidence="2">The sequence shown here is derived from an EMBL/GenBank/DDBJ whole genome shotgun (WGS) entry which is preliminary data.</text>
</comment>
<name>A0AAN6T4X0_9PEZI</name>
<reference evidence="2" key="2">
    <citation type="submission" date="2023-05" db="EMBL/GenBank/DDBJ databases">
        <authorList>
            <consortium name="Lawrence Berkeley National Laboratory"/>
            <person name="Steindorff A."/>
            <person name="Hensen N."/>
            <person name="Bonometti L."/>
            <person name="Westerberg I."/>
            <person name="Brannstrom I.O."/>
            <person name="Guillou S."/>
            <person name="Cros-Aarteil S."/>
            <person name="Calhoun S."/>
            <person name="Haridas S."/>
            <person name="Kuo A."/>
            <person name="Mondo S."/>
            <person name="Pangilinan J."/>
            <person name="Riley R."/>
            <person name="Labutti K."/>
            <person name="Andreopoulos B."/>
            <person name="Lipzen A."/>
            <person name="Chen C."/>
            <person name="Yanf M."/>
            <person name="Daum C."/>
            <person name="Ng V."/>
            <person name="Clum A."/>
            <person name="Ohm R."/>
            <person name="Martin F."/>
            <person name="Silar P."/>
            <person name="Natvig D."/>
            <person name="Lalanne C."/>
            <person name="Gautier V."/>
            <person name="Ament-Velasquez S.L."/>
            <person name="Kruys A."/>
            <person name="Hutchinson M.I."/>
            <person name="Powell A.J."/>
            <person name="Barry K."/>
            <person name="Miller A.N."/>
            <person name="Grigoriev I.V."/>
            <person name="Debuchy R."/>
            <person name="Gladieux P."/>
            <person name="Thoren M.H."/>
            <person name="Johannesson H."/>
        </authorList>
    </citation>
    <scope>NUCLEOTIDE SEQUENCE</scope>
    <source>
        <strain evidence="2">CBS 757.83</strain>
    </source>
</reference>
<gene>
    <name evidence="2" type="ORF">N658DRAFT_244850</name>
</gene>
<evidence type="ECO:0000313" key="3">
    <source>
        <dbReference type="Proteomes" id="UP001305647"/>
    </source>
</evidence>
<evidence type="ECO:0000313" key="2">
    <source>
        <dbReference type="EMBL" id="KAK4104157.1"/>
    </source>
</evidence>
<keyword evidence="3" id="KW-1185">Reference proteome</keyword>
<dbReference type="AlphaFoldDB" id="A0AAN6T4X0"/>
<sequence>MVRRHRFLACRCPMGRWRQLLTLVSLSVSISRRARPGRPAKVTGVCGCAVRTIRTYLHLSKPAPVSTSTPPRRSSESNNTSSYVRKEGNIKIFKFPVILSPTACDSDCA</sequence>
<organism evidence="2 3">
    <name type="scientific">Parathielavia hyrcaniae</name>
    <dbReference type="NCBI Taxonomy" id="113614"/>
    <lineage>
        <taxon>Eukaryota</taxon>
        <taxon>Fungi</taxon>
        <taxon>Dikarya</taxon>
        <taxon>Ascomycota</taxon>
        <taxon>Pezizomycotina</taxon>
        <taxon>Sordariomycetes</taxon>
        <taxon>Sordariomycetidae</taxon>
        <taxon>Sordariales</taxon>
        <taxon>Chaetomiaceae</taxon>
        <taxon>Parathielavia</taxon>
    </lineage>
</organism>
<dbReference type="EMBL" id="MU863627">
    <property type="protein sequence ID" value="KAK4104157.1"/>
    <property type="molecule type" value="Genomic_DNA"/>
</dbReference>
<accession>A0AAN6T4X0</accession>
<dbReference type="Proteomes" id="UP001305647">
    <property type="component" value="Unassembled WGS sequence"/>
</dbReference>
<evidence type="ECO:0000256" key="1">
    <source>
        <dbReference type="SAM" id="MobiDB-lite"/>
    </source>
</evidence>
<feature type="compositionally biased region" description="Low complexity" evidence="1">
    <location>
        <begin position="66"/>
        <end position="79"/>
    </location>
</feature>
<proteinExistence type="predicted"/>
<feature type="region of interest" description="Disordered" evidence="1">
    <location>
        <begin position="61"/>
        <end position="83"/>
    </location>
</feature>